<organism evidence="1 2">
    <name type="scientific">Megaselia scalaris</name>
    <name type="common">Humpbacked fly</name>
    <name type="synonym">Phora scalaris</name>
    <dbReference type="NCBI Taxonomy" id="36166"/>
    <lineage>
        <taxon>Eukaryota</taxon>
        <taxon>Metazoa</taxon>
        <taxon>Ecdysozoa</taxon>
        <taxon>Arthropoda</taxon>
        <taxon>Hexapoda</taxon>
        <taxon>Insecta</taxon>
        <taxon>Pterygota</taxon>
        <taxon>Neoptera</taxon>
        <taxon>Endopterygota</taxon>
        <taxon>Diptera</taxon>
        <taxon>Brachycera</taxon>
        <taxon>Muscomorpha</taxon>
        <taxon>Platypezoidea</taxon>
        <taxon>Phoridae</taxon>
        <taxon>Megaseliini</taxon>
        <taxon>Megaselia</taxon>
    </lineage>
</organism>
<reference evidence="2" key="1">
    <citation type="submission" date="2013-02" db="EMBL/GenBank/DDBJ databases">
        <authorList>
            <person name="Hughes D."/>
        </authorList>
    </citation>
    <scope>NUCLEOTIDE SEQUENCE</scope>
    <source>
        <strain>Durham</strain>
        <strain evidence="2">NC isolate 2 -- Noor lab</strain>
    </source>
</reference>
<keyword evidence="2" id="KW-1185">Reference proteome</keyword>
<dbReference type="EnsemblMetazoa" id="MESCA010411-RA">
    <property type="protein sequence ID" value="MESCA010411-PA"/>
    <property type="gene ID" value="MESCA010411"/>
</dbReference>
<dbReference type="Proteomes" id="UP000015102">
    <property type="component" value="Unassembled WGS sequence"/>
</dbReference>
<accession>T1H2G6</accession>
<dbReference type="HOGENOM" id="CLU_2815344_0_0_1"/>
<reference evidence="1" key="2">
    <citation type="submission" date="2015-06" db="UniProtKB">
        <authorList>
            <consortium name="EnsemblMetazoa"/>
        </authorList>
    </citation>
    <scope>IDENTIFICATION</scope>
</reference>
<dbReference type="EMBL" id="CAQQ02374530">
    <property type="status" value="NOT_ANNOTATED_CDS"/>
    <property type="molecule type" value="Genomic_DNA"/>
</dbReference>
<proteinExistence type="predicted"/>
<evidence type="ECO:0000313" key="1">
    <source>
        <dbReference type="EnsemblMetazoa" id="MESCA010411-PA"/>
    </source>
</evidence>
<protein>
    <submittedName>
        <fullName evidence="1">Uncharacterized protein</fullName>
    </submittedName>
</protein>
<sequence length="67" mass="7785">MVGSSGERHQTERSMKLETISQKPRSMDKVLLIIPNFFTPSNKLSNRIYYVQAKSTYVDLAQDLFFQ</sequence>
<dbReference type="AlphaFoldDB" id="T1H2G6"/>
<name>T1H2G6_MEGSC</name>
<evidence type="ECO:0000313" key="2">
    <source>
        <dbReference type="Proteomes" id="UP000015102"/>
    </source>
</evidence>